<sequence>MATCNQCNPASCCLSCCKEHRDRQRDGISQDQQHHKQQQQQAPPSSSLRLHVSGSGGHGPPSHQADPHPAPAVATPFLRMLRGSSGRSNDTRKHWRRTWRPC</sequence>
<feature type="compositionally biased region" description="Basic residues" evidence="1">
    <location>
        <begin position="93"/>
        <end position="102"/>
    </location>
</feature>
<dbReference type="AlphaFoldDB" id="A0AAN8L9D8"/>
<comment type="caution">
    <text evidence="2">The sequence shown here is derived from an EMBL/GenBank/DDBJ whole genome shotgun (WGS) entry which is preliminary data.</text>
</comment>
<organism evidence="2 3">
    <name type="scientific">Coregonus suidteri</name>
    <dbReference type="NCBI Taxonomy" id="861788"/>
    <lineage>
        <taxon>Eukaryota</taxon>
        <taxon>Metazoa</taxon>
        <taxon>Chordata</taxon>
        <taxon>Craniata</taxon>
        <taxon>Vertebrata</taxon>
        <taxon>Euteleostomi</taxon>
        <taxon>Actinopterygii</taxon>
        <taxon>Neopterygii</taxon>
        <taxon>Teleostei</taxon>
        <taxon>Protacanthopterygii</taxon>
        <taxon>Salmoniformes</taxon>
        <taxon>Salmonidae</taxon>
        <taxon>Coregoninae</taxon>
        <taxon>Coregonus</taxon>
    </lineage>
</organism>
<evidence type="ECO:0000256" key="1">
    <source>
        <dbReference type="SAM" id="MobiDB-lite"/>
    </source>
</evidence>
<accession>A0AAN8L9D8</accession>
<dbReference type="Proteomes" id="UP001356427">
    <property type="component" value="Unassembled WGS sequence"/>
</dbReference>
<name>A0AAN8L9D8_9TELE</name>
<gene>
    <name evidence="2" type="ORF">J4Q44_G00252500</name>
</gene>
<proteinExistence type="predicted"/>
<dbReference type="EMBL" id="JAGTTL010000023">
    <property type="protein sequence ID" value="KAK6304664.1"/>
    <property type="molecule type" value="Genomic_DNA"/>
</dbReference>
<feature type="region of interest" description="Disordered" evidence="1">
    <location>
        <begin position="24"/>
        <end position="102"/>
    </location>
</feature>
<protein>
    <submittedName>
        <fullName evidence="2">Uncharacterized protein</fullName>
    </submittedName>
</protein>
<keyword evidence="3" id="KW-1185">Reference proteome</keyword>
<reference evidence="2 3" key="1">
    <citation type="submission" date="2021-04" db="EMBL/GenBank/DDBJ databases">
        <authorList>
            <person name="De Guttry C."/>
            <person name="Zahm M."/>
            <person name="Klopp C."/>
            <person name="Cabau C."/>
            <person name="Louis A."/>
            <person name="Berthelot C."/>
            <person name="Parey E."/>
            <person name="Roest Crollius H."/>
            <person name="Montfort J."/>
            <person name="Robinson-Rechavi M."/>
            <person name="Bucao C."/>
            <person name="Bouchez O."/>
            <person name="Gislard M."/>
            <person name="Lluch J."/>
            <person name="Milhes M."/>
            <person name="Lampietro C."/>
            <person name="Lopez Roques C."/>
            <person name="Donnadieu C."/>
            <person name="Braasch I."/>
            <person name="Desvignes T."/>
            <person name="Postlethwait J."/>
            <person name="Bobe J."/>
            <person name="Wedekind C."/>
            <person name="Guiguen Y."/>
        </authorList>
    </citation>
    <scope>NUCLEOTIDE SEQUENCE [LARGE SCALE GENOMIC DNA]</scope>
    <source>
        <strain evidence="2">Cs_M1</strain>
        <tissue evidence="2">Blood</tissue>
    </source>
</reference>
<evidence type="ECO:0000313" key="2">
    <source>
        <dbReference type="EMBL" id="KAK6304664.1"/>
    </source>
</evidence>
<feature type="compositionally biased region" description="Basic and acidic residues" evidence="1">
    <location>
        <begin position="24"/>
        <end position="34"/>
    </location>
</feature>
<evidence type="ECO:0000313" key="3">
    <source>
        <dbReference type="Proteomes" id="UP001356427"/>
    </source>
</evidence>